<dbReference type="PROSITE" id="PS50089">
    <property type="entry name" value="ZF_RING_2"/>
    <property type="match status" value="1"/>
</dbReference>
<keyword evidence="6" id="KW-0175">Coiled coil</keyword>
<dbReference type="GO" id="GO:0019789">
    <property type="term" value="F:SUMO transferase activity"/>
    <property type="evidence" value="ECO:0007669"/>
    <property type="project" value="InterPro"/>
</dbReference>
<dbReference type="GO" id="GO:0008270">
    <property type="term" value="F:zinc ion binding"/>
    <property type="evidence" value="ECO:0007669"/>
    <property type="project" value="UniProtKB-KW"/>
</dbReference>
<dbReference type="InterPro" id="IPR013083">
    <property type="entry name" value="Znf_RING/FYVE/PHD"/>
</dbReference>
<dbReference type="Gene3D" id="3.30.40.10">
    <property type="entry name" value="Zinc/RING finger domain, C3HC4 (zinc finger)"/>
    <property type="match status" value="1"/>
</dbReference>
<dbReference type="GO" id="GO:0016925">
    <property type="term" value="P:protein sumoylation"/>
    <property type="evidence" value="ECO:0007669"/>
    <property type="project" value="TreeGrafter"/>
</dbReference>
<dbReference type="GO" id="GO:0000795">
    <property type="term" value="C:synaptonemal complex"/>
    <property type="evidence" value="ECO:0007669"/>
    <property type="project" value="InterPro"/>
</dbReference>
<dbReference type="PROSITE" id="PS00518">
    <property type="entry name" value="ZF_RING_1"/>
    <property type="match status" value="1"/>
</dbReference>
<dbReference type="Pfam" id="PF14634">
    <property type="entry name" value="zf-RING_5"/>
    <property type="match status" value="1"/>
</dbReference>
<dbReference type="InterPro" id="IPR017907">
    <property type="entry name" value="Znf_RING_CS"/>
</dbReference>
<evidence type="ECO:0000256" key="3">
    <source>
        <dbReference type="ARBA" id="ARBA00022833"/>
    </source>
</evidence>
<feature type="coiled-coil region" evidence="6">
    <location>
        <begin position="155"/>
        <end position="192"/>
    </location>
</feature>
<proteinExistence type="predicted"/>
<protein>
    <submittedName>
        <fullName evidence="8">E3 ubiquitin-protein ligase TRIM50</fullName>
    </submittedName>
</protein>
<dbReference type="AlphaFoldDB" id="A0A0A1WQJ0"/>
<feature type="domain" description="RING-type" evidence="7">
    <location>
        <begin position="46"/>
        <end position="94"/>
    </location>
</feature>
<keyword evidence="4" id="KW-0469">Meiosis</keyword>
<feature type="non-terminal residue" evidence="8">
    <location>
        <position position="1"/>
    </location>
</feature>
<dbReference type="InterPro" id="IPR001841">
    <property type="entry name" value="Znf_RING"/>
</dbReference>
<keyword evidence="2 5" id="KW-0863">Zinc-finger</keyword>
<dbReference type="EMBL" id="GBXI01013391">
    <property type="protein sequence ID" value="JAD00901.1"/>
    <property type="molecule type" value="Transcribed_RNA"/>
</dbReference>
<name>A0A0A1WQJ0_ZEUCU</name>
<dbReference type="GO" id="GO:0007129">
    <property type="term" value="P:homologous chromosome pairing at meiosis"/>
    <property type="evidence" value="ECO:0007669"/>
    <property type="project" value="TreeGrafter"/>
</dbReference>
<keyword evidence="3" id="KW-0862">Zinc</keyword>
<reference evidence="8" key="1">
    <citation type="submission" date="2014-11" db="EMBL/GenBank/DDBJ databases">
        <authorList>
            <person name="Geib S."/>
        </authorList>
    </citation>
    <scope>NUCLEOTIDE SEQUENCE</scope>
</reference>
<dbReference type="GO" id="GO:0007131">
    <property type="term" value="P:reciprocal meiotic recombination"/>
    <property type="evidence" value="ECO:0007669"/>
    <property type="project" value="InterPro"/>
</dbReference>
<dbReference type="PANTHER" id="PTHR22663">
    <property type="entry name" value="RING FINGER PROTEIN NARYA-RELATED"/>
    <property type="match status" value="1"/>
</dbReference>
<evidence type="ECO:0000259" key="7">
    <source>
        <dbReference type="PROSITE" id="PS50089"/>
    </source>
</evidence>
<reference evidence="8" key="2">
    <citation type="journal article" date="2015" name="Gigascience">
        <title>Reconstructing a comprehensive transcriptome assembly of a white-pupal translocated strain of the pest fruit fly Bactrocera cucurbitae.</title>
        <authorList>
            <person name="Sim S.B."/>
            <person name="Calla B."/>
            <person name="Hall B."/>
            <person name="DeRego T."/>
            <person name="Geib S.M."/>
        </authorList>
    </citation>
    <scope>NUCLEOTIDE SEQUENCE</scope>
</reference>
<organism evidence="8">
    <name type="scientific">Zeugodacus cucurbitae</name>
    <name type="common">Melon fruit fly</name>
    <name type="synonym">Bactrocera cucurbitae</name>
    <dbReference type="NCBI Taxonomy" id="28588"/>
    <lineage>
        <taxon>Eukaryota</taxon>
        <taxon>Metazoa</taxon>
        <taxon>Ecdysozoa</taxon>
        <taxon>Arthropoda</taxon>
        <taxon>Hexapoda</taxon>
        <taxon>Insecta</taxon>
        <taxon>Pterygota</taxon>
        <taxon>Neoptera</taxon>
        <taxon>Endopterygota</taxon>
        <taxon>Diptera</taxon>
        <taxon>Brachycera</taxon>
        <taxon>Muscomorpha</taxon>
        <taxon>Tephritoidea</taxon>
        <taxon>Tephritidae</taxon>
        <taxon>Zeugodacus</taxon>
        <taxon>Zeugodacus</taxon>
    </lineage>
</organism>
<sequence length="239" mass="28317">RVVIIISYIFKFESLQKTMEKESIGDHNENSILKLPKDVGLYWIHCNRCFEIYIRKRRRILMLSCNHMICEKCATTPSINHINVSSEVNCPICKKLQRYRVLCNVMPAHAKQLLNPEPWREPNERILNFQAKHRDSFKNGVFRRLSEVEKVNRKCQALENISKQKYERYEQLRNQRKQLEREVLKMKKLDLQPKRQYFQGTVGDAFAGVKRVKANMHSHISGHNLSHTGQHNTFPLNLF</sequence>
<evidence type="ECO:0000256" key="4">
    <source>
        <dbReference type="ARBA" id="ARBA00023254"/>
    </source>
</evidence>
<keyword evidence="1" id="KW-0479">Metal-binding</keyword>
<dbReference type="SMART" id="SM00184">
    <property type="entry name" value="RING"/>
    <property type="match status" value="1"/>
</dbReference>
<evidence type="ECO:0000256" key="2">
    <source>
        <dbReference type="ARBA" id="ARBA00022771"/>
    </source>
</evidence>
<evidence type="ECO:0000313" key="8">
    <source>
        <dbReference type="EMBL" id="JAD00901.1"/>
    </source>
</evidence>
<evidence type="ECO:0000256" key="1">
    <source>
        <dbReference type="ARBA" id="ARBA00022723"/>
    </source>
</evidence>
<gene>
    <name evidence="8" type="primary">TRIM50</name>
    <name evidence="8" type="ORF">g.2793</name>
</gene>
<evidence type="ECO:0000256" key="5">
    <source>
        <dbReference type="PROSITE-ProRule" id="PRU00175"/>
    </source>
</evidence>
<dbReference type="InterPro" id="IPR042123">
    <property type="entry name" value="Zip3/RNF212-like"/>
</dbReference>
<evidence type="ECO:0000256" key="6">
    <source>
        <dbReference type="SAM" id="Coils"/>
    </source>
</evidence>
<accession>A0A0A1WQJ0</accession>
<dbReference type="SUPFAM" id="SSF57850">
    <property type="entry name" value="RING/U-box"/>
    <property type="match status" value="1"/>
</dbReference>
<dbReference type="PANTHER" id="PTHR22663:SF17">
    <property type="entry name" value="RING FINGER PROTEIN NARYA-RELATED"/>
    <property type="match status" value="1"/>
</dbReference>